<reference evidence="1 2" key="1">
    <citation type="submission" date="2016-05" db="EMBL/GenBank/DDBJ databases">
        <title>A degradative enzymes factory behind the ericoid mycorrhizal symbiosis.</title>
        <authorList>
            <consortium name="DOE Joint Genome Institute"/>
            <person name="Martino E."/>
            <person name="Morin E."/>
            <person name="Grelet G."/>
            <person name="Kuo A."/>
            <person name="Kohler A."/>
            <person name="Daghino S."/>
            <person name="Barry K."/>
            <person name="Choi C."/>
            <person name="Cichocki N."/>
            <person name="Clum A."/>
            <person name="Copeland A."/>
            <person name="Hainaut M."/>
            <person name="Haridas S."/>
            <person name="Labutti K."/>
            <person name="Lindquist E."/>
            <person name="Lipzen A."/>
            <person name="Khouja H.-R."/>
            <person name="Murat C."/>
            <person name="Ohm R."/>
            <person name="Olson A."/>
            <person name="Spatafora J."/>
            <person name="Veneault-Fourrey C."/>
            <person name="Henrissat B."/>
            <person name="Grigoriev I."/>
            <person name="Martin F."/>
            <person name="Perotto S."/>
        </authorList>
    </citation>
    <scope>NUCLEOTIDE SEQUENCE [LARGE SCALE GENOMIC DNA]</scope>
    <source>
        <strain evidence="1 2">UAMH 7357</strain>
    </source>
</reference>
<dbReference type="EMBL" id="KZ613476">
    <property type="protein sequence ID" value="PMD23044.1"/>
    <property type="molecule type" value="Genomic_DNA"/>
</dbReference>
<evidence type="ECO:0000313" key="2">
    <source>
        <dbReference type="Proteomes" id="UP000235672"/>
    </source>
</evidence>
<sequence>MDSSLSLAIAKTLDARADDMTSCSMDLAYSMMGVCIRDHRSSQPNRKYTEKIRCKLLLGINCFKTGSSYAQVAIDCIPNFAPYRSGKQTKRPGSYGDLLIFDPWQAIIVDAMSSGLYPVSLQSLARLDVEFVVGRCLRASKVLLVEWVARHIEHSAKVTGRHCCFTGPDVSLAELDEVTGLVICNHVMERSTRTGKNPTPFRIKFRWQL</sequence>
<dbReference type="AlphaFoldDB" id="A0A2J6Q9X9"/>
<proteinExistence type="predicted"/>
<protein>
    <submittedName>
        <fullName evidence="1">Uncharacterized protein</fullName>
    </submittedName>
</protein>
<organism evidence="1 2">
    <name type="scientific">Hyaloscypha hepaticicola</name>
    <dbReference type="NCBI Taxonomy" id="2082293"/>
    <lineage>
        <taxon>Eukaryota</taxon>
        <taxon>Fungi</taxon>
        <taxon>Dikarya</taxon>
        <taxon>Ascomycota</taxon>
        <taxon>Pezizomycotina</taxon>
        <taxon>Leotiomycetes</taxon>
        <taxon>Helotiales</taxon>
        <taxon>Hyaloscyphaceae</taxon>
        <taxon>Hyaloscypha</taxon>
    </lineage>
</organism>
<dbReference type="Proteomes" id="UP000235672">
    <property type="component" value="Unassembled WGS sequence"/>
</dbReference>
<evidence type="ECO:0000313" key="1">
    <source>
        <dbReference type="EMBL" id="PMD23044.1"/>
    </source>
</evidence>
<name>A0A2J6Q9X9_9HELO</name>
<keyword evidence="2" id="KW-1185">Reference proteome</keyword>
<dbReference type="STRING" id="1745343.A0A2J6Q9X9"/>
<gene>
    <name evidence="1" type="ORF">NA56DRAFT_747654</name>
</gene>
<dbReference type="OrthoDB" id="2582433at2759"/>
<accession>A0A2J6Q9X9</accession>